<protein>
    <recommendedName>
        <fullName evidence="1">DUF7137 domain-containing protein</fullName>
    </recommendedName>
</protein>
<feature type="domain" description="DUF7137" evidence="1">
    <location>
        <begin position="10"/>
        <end position="44"/>
    </location>
</feature>
<keyword evidence="3" id="KW-1185">Reference proteome</keyword>
<dbReference type="AlphaFoldDB" id="A0A8H7CU42"/>
<proteinExistence type="predicted"/>
<sequence length="88" mass="10121">MRWVRTRRVAETAKSVVWDVYAYKQAHPRNQLGQASYTLQMCDDLRPLRLPSIHLRYTGLSNGEPRLYPLRGVQTPVAALEGRRLSPS</sequence>
<reference evidence="2" key="1">
    <citation type="submission" date="2020-05" db="EMBL/GenBank/DDBJ databases">
        <title>Mycena genomes resolve the evolution of fungal bioluminescence.</title>
        <authorList>
            <person name="Tsai I.J."/>
        </authorList>
    </citation>
    <scope>NUCLEOTIDE SEQUENCE</scope>
    <source>
        <strain evidence="2">CCC161011</strain>
    </source>
</reference>
<dbReference type="InterPro" id="IPR055561">
    <property type="entry name" value="DUF7137"/>
</dbReference>
<comment type="caution">
    <text evidence="2">The sequence shown here is derived from an EMBL/GenBank/DDBJ whole genome shotgun (WGS) entry which is preliminary data.</text>
</comment>
<evidence type="ECO:0000313" key="2">
    <source>
        <dbReference type="EMBL" id="KAF7350335.1"/>
    </source>
</evidence>
<name>A0A8H7CU42_9AGAR</name>
<dbReference type="Proteomes" id="UP000620124">
    <property type="component" value="Unassembled WGS sequence"/>
</dbReference>
<gene>
    <name evidence="2" type="ORF">MVEN_01338100</name>
</gene>
<evidence type="ECO:0000259" key="1">
    <source>
        <dbReference type="Pfam" id="PF23585"/>
    </source>
</evidence>
<accession>A0A8H7CU42</accession>
<dbReference type="OrthoDB" id="2435509at2759"/>
<organism evidence="2 3">
    <name type="scientific">Mycena venus</name>
    <dbReference type="NCBI Taxonomy" id="2733690"/>
    <lineage>
        <taxon>Eukaryota</taxon>
        <taxon>Fungi</taxon>
        <taxon>Dikarya</taxon>
        <taxon>Basidiomycota</taxon>
        <taxon>Agaricomycotina</taxon>
        <taxon>Agaricomycetes</taxon>
        <taxon>Agaricomycetidae</taxon>
        <taxon>Agaricales</taxon>
        <taxon>Marasmiineae</taxon>
        <taxon>Mycenaceae</taxon>
        <taxon>Mycena</taxon>
    </lineage>
</organism>
<dbReference type="Pfam" id="PF23585">
    <property type="entry name" value="DUF7137"/>
    <property type="match status" value="1"/>
</dbReference>
<dbReference type="EMBL" id="JACAZI010000010">
    <property type="protein sequence ID" value="KAF7350335.1"/>
    <property type="molecule type" value="Genomic_DNA"/>
</dbReference>
<evidence type="ECO:0000313" key="3">
    <source>
        <dbReference type="Proteomes" id="UP000620124"/>
    </source>
</evidence>